<dbReference type="PROSITE" id="PS50096">
    <property type="entry name" value="IQ"/>
    <property type="match status" value="2"/>
</dbReference>
<dbReference type="InterPro" id="IPR029071">
    <property type="entry name" value="Ubiquitin-like_domsf"/>
</dbReference>
<feature type="coiled-coil region" evidence="1">
    <location>
        <begin position="116"/>
        <end position="143"/>
    </location>
</feature>
<keyword evidence="3" id="KW-1185">Reference proteome</keyword>
<dbReference type="Gene3D" id="1.25.40.20">
    <property type="entry name" value="Ankyrin repeat-containing domain"/>
    <property type="match status" value="1"/>
</dbReference>
<sequence>KEWRQIRLPWSDNWEESVSGHLRKLGISSATEGERFEVLNCKGVPFSLRDNRLQAASGRRLLVPSDFPMLLNIKLWTVTELQRRLRQPDKDLRQAQAVIQKQIEQLKRGRPGKLMEAHERQKLDRLREEEAELKVQFQDSRTEVQALLRNRAVVMLQAIVRGCRSRKAQMTRRQAAKVIQRGWRGYLSRLRVEHMKVLARQRIKQVKHVRNAESLFEAVHAQEEKWDLQVQCLTNAATLPVNASMTCEELRQAIQEHLGIDPAYQVWHADGKRLKLYNSQRLEDLAGTSLMTVLRCEPPLKPLPKRFALCFTSTRDRLFRTLYSSGFVIQYRLQADLTQGKLVFERWRKNDHDVVTFDSKKKEVKTEEGHSYFGSTFTKKRMKVDALVEFISHWHGHYLEPEQAHFWKSPSEGIIETQLDEDVRYLAIDSDTPRALPDYEAVPGWFVAPDEDCQEIEMDLEIAGTHLVRMLVKNGDPLRVALSQGKTAEDFYLGLEEYEIQLQELASDQSLSSEPDLGLVARGVAQEAIAIRVVRDKDFNPFVFRHAVSQQSLLHAAAQEGLHSLCHELLAAAKLRGMDSFITARDWRGWTALHTAALSAQ</sequence>
<dbReference type="InterPro" id="IPR000048">
    <property type="entry name" value="IQ_motif_EF-hand-BS"/>
</dbReference>
<protein>
    <submittedName>
        <fullName evidence="2">Uncharacterized protein</fullName>
    </submittedName>
</protein>
<name>A0ABP0HEV2_9DINO</name>
<keyword evidence="1" id="KW-0175">Coiled coil</keyword>
<organism evidence="2 3">
    <name type="scientific">Durusdinium trenchii</name>
    <dbReference type="NCBI Taxonomy" id="1381693"/>
    <lineage>
        <taxon>Eukaryota</taxon>
        <taxon>Sar</taxon>
        <taxon>Alveolata</taxon>
        <taxon>Dinophyceae</taxon>
        <taxon>Suessiales</taxon>
        <taxon>Symbiodiniaceae</taxon>
        <taxon>Durusdinium</taxon>
    </lineage>
</organism>
<evidence type="ECO:0000313" key="2">
    <source>
        <dbReference type="EMBL" id="CAK8988011.1"/>
    </source>
</evidence>
<dbReference type="EMBL" id="CAXAMN010000346">
    <property type="protein sequence ID" value="CAK8988011.1"/>
    <property type="molecule type" value="Genomic_DNA"/>
</dbReference>
<accession>A0ABP0HEV2</accession>
<feature type="non-terminal residue" evidence="2">
    <location>
        <position position="1"/>
    </location>
</feature>
<dbReference type="InterPro" id="IPR036770">
    <property type="entry name" value="Ankyrin_rpt-contain_sf"/>
</dbReference>
<dbReference type="Gene3D" id="1.20.5.190">
    <property type="match status" value="1"/>
</dbReference>
<dbReference type="SMART" id="SM00015">
    <property type="entry name" value="IQ"/>
    <property type="match status" value="2"/>
</dbReference>
<gene>
    <name evidence="2" type="ORF">CCMP2556_LOCUS1098</name>
</gene>
<evidence type="ECO:0000313" key="3">
    <source>
        <dbReference type="Proteomes" id="UP001642484"/>
    </source>
</evidence>
<evidence type="ECO:0000256" key="1">
    <source>
        <dbReference type="SAM" id="Coils"/>
    </source>
</evidence>
<feature type="non-terminal residue" evidence="2">
    <location>
        <position position="601"/>
    </location>
</feature>
<comment type="caution">
    <text evidence="2">The sequence shown here is derived from an EMBL/GenBank/DDBJ whole genome shotgun (WGS) entry which is preliminary data.</text>
</comment>
<proteinExistence type="predicted"/>
<dbReference type="Proteomes" id="UP001642484">
    <property type="component" value="Unassembled WGS sequence"/>
</dbReference>
<dbReference type="SUPFAM" id="SSF54236">
    <property type="entry name" value="Ubiquitin-like"/>
    <property type="match status" value="1"/>
</dbReference>
<dbReference type="Pfam" id="PF00612">
    <property type="entry name" value="IQ"/>
    <property type="match status" value="2"/>
</dbReference>
<dbReference type="Gene3D" id="3.10.20.90">
    <property type="entry name" value="Phosphatidylinositol 3-kinase Catalytic Subunit, Chain A, domain 1"/>
    <property type="match status" value="1"/>
</dbReference>
<reference evidence="2 3" key="1">
    <citation type="submission" date="2024-02" db="EMBL/GenBank/DDBJ databases">
        <authorList>
            <person name="Chen Y."/>
            <person name="Shah S."/>
            <person name="Dougan E. K."/>
            <person name="Thang M."/>
            <person name="Chan C."/>
        </authorList>
    </citation>
    <scope>NUCLEOTIDE SEQUENCE [LARGE SCALE GENOMIC DNA]</scope>
</reference>